<protein>
    <submittedName>
        <fullName evidence="3">Mitotic spindle checkpoint component mad3</fullName>
    </submittedName>
</protein>
<feature type="domain" description="BUB1 N-terminal" evidence="2">
    <location>
        <begin position="16"/>
        <end position="175"/>
    </location>
</feature>
<dbReference type="PANTHER" id="PTHR14030">
    <property type="entry name" value="MITOTIC CHECKPOINT SERINE/THREONINE-PROTEIN KINASE BUB1"/>
    <property type="match status" value="1"/>
</dbReference>
<dbReference type="SMART" id="SM00777">
    <property type="entry name" value="Mad3_BUB1_I"/>
    <property type="match status" value="1"/>
</dbReference>
<feature type="compositionally biased region" description="Polar residues" evidence="1">
    <location>
        <begin position="577"/>
        <end position="590"/>
    </location>
</feature>
<reference evidence="3" key="1">
    <citation type="submission" date="2020-06" db="EMBL/GenBank/DDBJ databases">
        <authorList>
            <person name="Li T."/>
            <person name="Hu X."/>
            <person name="Zhang T."/>
            <person name="Song X."/>
            <person name="Zhang H."/>
            <person name="Dai N."/>
            <person name="Sheng W."/>
            <person name="Hou X."/>
            <person name="Wei L."/>
        </authorList>
    </citation>
    <scope>NUCLEOTIDE SEQUENCE</scope>
    <source>
        <strain evidence="3">G02</strain>
        <tissue evidence="3">Leaf</tissue>
    </source>
</reference>
<dbReference type="InterPro" id="IPR015661">
    <property type="entry name" value="Bub1/Mad3"/>
</dbReference>
<feature type="region of interest" description="Disordered" evidence="1">
    <location>
        <begin position="571"/>
        <end position="591"/>
    </location>
</feature>
<dbReference type="PANTHER" id="PTHR14030:SF2">
    <property type="entry name" value="OS11G0128700 PROTEIN"/>
    <property type="match status" value="1"/>
</dbReference>
<dbReference type="EMBL" id="JACGWJ010000031">
    <property type="protein sequence ID" value="KAL0299311.1"/>
    <property type="molecule type" value="Genomic_DNA"/>
</dbReference>
<evidence type="ECO:0000259" key="2">
    <source>
        <dbReference type="PROSITE" id="PS51489"/>
    </source>
</evidence>
<dbReference type="PROSITE" id="PS51489">
    <property type="entry name" value="BUB1_N"/>
    <property type="match status" value="1"/>
</dbReference>
<organism evidence="3">
    <name type="scientific">Sesamum radiatum</name>
    <name type="common">Black benniseed</name>
    <dbReference type="NCBI Taxonomy" id="300843"/>
    <lineage>
        <taxon>Eukaryota</taxon>
        <taxon>Viridiplantae</taxon>
        <taxon>Streptophyta</taxon>
        <taxon>Embryophyta</taxon>
        <taxon>Tracheophyta</taxon>
        <taxon>Spermatophyta</taxon>
        <taxon>Magnoliopsida</taxon>
        <taxon>eudicotyledons</taxon>
        <taxon>Gunneridae</taxon>
        <taxon>Pentapetalae</taxon>
        <taxon>asterids</taxon>
        <taxon>lamiids</taxon>
        <taxon>Lamiales</taxon>
        <taxon>Pedaliaceae</taxon>
        <taxon>Sesamum</taxon>
    </lineage>
</organism>
<sequence>MSNNGNTLYNNLFSSLISDIKSYNGIDPLLPWLRGIRKMKETLPPQLLKEKLPRFLQKCSETFLTDRRYSNDLRYLRVWLQLMDFVDDPKAILKTMEMNRIGMKKSLFYQAYALYYEKMKKFDAAEKIYHLGVQNLAEPADELQKSFEQFLSRMERHKTKRVQGGKTNSGHTESSVTGCKEDSRRAQGQTAQIWHEQNLPETQAKFVNNRNKIALSQSFQTAMPMREANHNHMAEKSCNVGLLSDQLPRKLVVSDSGVNVKLEEDKNQRFCSDDTVVVKFVDTAIVGKSNAEDARHHGLVEPTINTKEAMNAINSMFREPLEPSIAGRTRRNQSSTCNNVKNGFNVFADESLETDFRSSQQREDASRTQLKGVDADQPLDKSFEIYVDSEETNDVKEKVNEKGIQAQKASSFSRNSVFAKPDNHPSECFKDPKPRSVHQAGPREDTVVYRFVGSTISDEPEVENVWHHGLVDPTINFKEAMKDINSMFGKPIEFVRKSRPKKHNRAPDVKNNCEEFLILPDDDEPDNTNVEDDIGCMFQKPLGFEMRCNPRNLDKEPDVMNNQAGFLILPDDELDNQQDSSLPSSSTRNGNDLFEQTLCTKEAMAEINKLFAMPMDF</sequence>
<feature type="compositionally biased region" description="Polar residues" evidence="1">
    <location>
        <begin position="165"/>
        <end position="177"/>
    </location>
</feature>
<reference evidence="3" key="2">
    <citation type="journal article" date="2024" name="Plant">
        <title>Genomic evolution and insights into agronomic trait innovations of Sesamum species.</title>
        <authorList>
            <person name="Miao H."/>
            <person name="Wang L."/>
            <person name="Qu L."/>
            <person name="Liu H."/>
            <person name="Sun Y."/>
            <person name="Le M."/>
            <person name="Wang Q."/>
            <person name="Wei S."/>
            <person name="Zheng Y."/>
            <person name="Lin W."/>
            <person name="Duan Y."/>
            <person name="Cao H."/>
            <person name="Xiong S."/>
            <person name="Wang X."/>
            <person name="Wei L."/>
            <person name="Li C."/>
            <person name="Ma Q."/>
            <person name="Ju M."/>
            <person name="Zhao R."/>
            <person name="Li G."/>
            <person name="Mu C."/>
            <person name="Tian Q."/>
            <person name="Mei H."/>
            <person name="Zhang T."/>
            <person name="Gao T."/>
            <person name="Zhang H."/>
        </authorList>
    </citation>
    <scope>NUCLEOTIDE SEQUENCE</scope>
    <source>
        <strain evidence="3">G02</strain>
    </source>
</reference>
<gene>
    <name evidence="3" type="ORF">Sradi_6590900</name>
</gene>
<dbReference type="FunFam" id="1.25.40.430:FF:000005">
    <property type="entry name" value="Mad3/BUB1 homology region 1"/>
    <property type="match status" value="1"/>
</dbReference>
<dbReference type="GO" id="GO:0051754">
    <property type="term" value="P:meiotic sister chromatid cohesion, centromeric"/>
    <property type="evidence" value="ECO:0007669"/>
    <property type="project" value="TreeGrafter"/>
</dbReference>
<dbReference type="InterPro" id="IPR013212">
    <property type="entry name" value="Mad3/Bub1_I"/>
</dbReference>
<dbReference type="GO" id="GO:0004672">
    <property type="term" value="F:protein kinase activity"/>
    <property type="evidence" value="ECO:0007669"/>
    <property type="project" value="TreeGrafter"/>
</dbReference>
<proteinExistence type="predicted"/>
<dbReference type="Pfam" id="PF08311">
    <property type="entry name" value="Mad3_BUB1_I"/>
    <property type="match status" value="1"/>
</dbReference>
<dbReference type="Gene3D" id="1.25.40.430">
    <property type="match status" value="1"/>
</dbReference>
<comment type="caution">
    <text evidence="3">The sequence shown here is derived from an EMBL/GenBank/DDBJ whole genome shotgun (WGS) entry which is preliminary data.</text>
</comment>
<dbReference type="GO" id="GO:0007094">
    <property type="term" value="P:mitotic spindle assembly checkpoint signaling"/>
    <property type="evidence" value="ECO:0007669"/>
    <property type="project" value="InterPro"/>
</dbReference>
<name>A0AAW2JXK8_SESRA</name>
<accession>A0AAW2JXK8</accession>
<feature type="region of interest" description="Disordered" evidence="1">
    <location>
        <begin position="158"/>
        <end position="194"/>
    </location>
</feature>
<evidence type="ECO:0000256" key="1">
    <source>
        <dbReference type="SAM" id="MobiDB-lite"/>
    </source>
</evidence>
<evidence type="ECO:0000313" key="3">
    <source>
        <dbReference type="EMBL" id="KAL0299311.1"/>
    </source>
</evidence>
<dbReference type="AlphaFoldDB" id="A0AAW2JXK8"/>